<proteinExistence type="predicted"/>
<evidence type="ECO:0000256" key="1">
    <source>
        <dbReference type="SAM" id="Phobius"/>
    </source>
</evidence>
<dbReference type="AlphaFoldDB" id="A0A5S3VAR6"/>
<organism evidence="2 3">
    <name type="scientific">Pseudoalteromonas aurantia</name>
    <dbReference type="NCBI Taxonomy" id="43654"/>
    <lineage>
        <taxon>Bacteria</taxon>
        <taxon>Pseudomonadati</taxon>
        <taxon>Pseudomonadota</taxon>
        <taxon>Gammaproteobacteria</taxon>
        <taxon>Alteromonadales</taxon>
        <taxon>Pseudoalteromonadaceae</taxon>
        <taxon>Pseudoalteromonas</taxon>
    </lineage>
</organism>
<gene>
    <name evidence="2" type="ORF">CWC19_06370</name>
</gene>
<dbReference type="OrthoDB" id="1093031at2"/>
<evidence type="ECO:0000313" key="3">
    <source>
        <dbReference type="Proteomes" id="UP000307217"/>
    </source>
</evidence>
<evidence type="ECO:0008006" key="4">
    <source>
        <dbReference type="Google" id="ProtNLM"/>
    </source>
</evidence>
<reference evidence="3" key="2">
    <citation type="submission" date="2019-06" db="EMBL/GenBank/DDBJ databases">
        <title>Co-occurence of chitin degradation, pigmentation and bioactivity in marine Pseudoalteromonas.</title>
        <authorList>
            <person name="Sonnenschein E.C."/>
            <person name="Bech P.K."/>
        </authorList>
    </citation>
    <scope>NUCLEOTIDE SEQUENCE [LARGE SCALE GENOMIC DNA]</scope>
    <source>
        <strain evidence="3">S3790</strain>
    </source>
</reference>
<keyword evidence="1" id="KW-0812">Transmembrane</keyword>
<dbReference type="EMBL" id="PNBX01000024">
    <property type="protein sequence ID" value="TMO69057.1"/>
    <property type="molecule type" value="Genomic_DNA"/>
</dbReference>
<feature type="transmembrane region" description="Helical" evidence="1">
    <location>
        <begin position="73"/>
        <end position="91"/>
    </location>
</feature>
<keyword evidence="1" id="KW-1133">Transmembrane helix</keyword>
<accession>A0A5S3VAR6</accession>
<protein>
    <recommendedName>
        <fullName evidence="4">DUF4345 domain-containing protein</fullName>
    </recommendedName>
</protein>
<dbReference type="RefSeq" id="WP_138591033.1">
    <property type="nucleotide sequence ID" value="NZ_PNBX01000024.1"/>
</dbReference>
<feature type="transmembrane region" description="Helical" evidence="1">
    <location>
        <begin position="97"/>
        <end position="117"/>
    </location>
</feature>
<evidence type="ECO:0000313" key="2">
    <source>
        <dbReference type="EMBL" id="TMO69057.1"/>
    </source>
</evidence>
<comment type="caution">
    <text evidence="2">The sequence shown here is derived from an EMBL/GenBank/DDBJ whole genome shotgun (WGS) entry which is preliminary data.</text>
</comment>
<reference evidence="2 3" key="1">
    <citation type="submission" date="2018-01" db="EMBL/GenBank/DDBJ databases">
        <authorList>
            <person name="Paulsen S."/>
            <person name="Gram L.K."/>
        </authorList>
    </citation>
    <scope>NUCLEOTIDE SEQUENCE [LARGE SCALE GENOMIC DNA]</scope>
    <source>
        <strain evidence="2 3">S3790</strain>
    </source>
</reference>
<dbReference type="Proteomes" id="UP000307217">
    <property type="component" value="Unassembled WGS sequence"/>
</dbReference>
<name>A0A5S3VAR6_9GAMM</name>
<feature type="transmembrane region" description="Helical" evidence="1">
    <location>
        <begin position="41"/>
        <end position="61"/>
    </location>
</feature>
<feature type="transmembrane region" description="Helical" evidence="1">
    <location>
        <begin position="7"/>
        <end position="35"/>
    </location>
</feature>
<keyword evidence="1" id="KW-0472">Membrane</keyword>
<sequence>MIKFKIVSVITSVIALTLCLVLLIAPEVIFMLFNIDENSSAFFIGRRTAMLFLGISVITWVARNAPHSDSRQAVCLGLVISMLSLALLGTIEYLRGFSGLGISLAVITETILAVLYFKIWFSCKNA</sequence>